<dbReference type="InterPro" id="IPR019734">
    <property type="entry name" value="TPR_rpt"/>
</dbReference>
<comment type="caution">
    <text evidence="1">The sequence shown here is derived from an EMBL/GenBank/DDBJ whole genome shotgun (WGS) entry which is preliminary data.</text>
</comment>
<dbReference type="EMBL" id="CAJNRG010000693">
    <property type="protein sequence ID" value="CAF2015575.1"/>
    <property type="molecule type" value="Genomic_DNA"/>
</dbReference>
<dbReference type="EMBL" id="CAJOBF010002681">
    <property type="protein sequence ID" value="CAF4050061.1"/>
    <property type="molecule type" value="Genomic_DNA"/>
</dbReference>
<dbReference type="Gene3D" id="1.25.40.10">
    <property type="entry name" value="Tetratricopeptide repeat domain"/>
    <property type="match status" value="1"/>
</dbReference>
<gene>
    <name evidence="2" type="ORF">UXM345_LOCUS19164</name>
    <name evidence="1" type="ORF">XDN619_LOCUS4004</name>
</gene>
<reference evidence="1" key="1">
    <citation type="submission" date="2021-02" db="EMBL/GenBank/DDBJ databases">
        <authorList>
            <person name="Nowell W R."/>
        </authorList>
    </citation>
    <scope>NUCLEOTIDE SEQUENCE</scope>
</reference>
<dbReference type="SMART" id="SM00028">
    <property type="entry name" value="TPR"/>
    <property type="match status" value="2"/>
</dbReference>
<dbReference type="SUPFAM" id="SSF48452">
    <property type="entry name" value="TPR-like"/>
    <property type="match status" value="1"/>
</dbReference>
<accession>A0A816MSD6</accession>
<sequence length="150" mass="17602">MSDEHFKMGEVEADKENYAGAIECFNKVIQTQNEETKKDFVILHHKRRAECYYKLNNYVEALKDLNQAISKGFDVTESEKYFFMLNHCKLQSDLDNAIDNIERQGLLHSSWDCHRRAMLLKGIRYANIFIGKGIRERSQSADRNKGNRKH</sequence>
<dbReference type="Proteomes" id="UP000663887">
    <property type="component" value="Unassembled WGS sequence"/>
</dbReference>
<evidence type="ECO:0000313" key="1">
    <source>
        <dbReference type="EMBL" id="CAF2015575.1"/>
    </source>
</evidence>
<organism evidence="1 3">
    <name type="scientific">Rotaria magnacalcarata</name>
    <dbReference type="NCBI Taxonomy" id="392030"/>
    <lineage>
        <taxon>Eukaryota</taxon>
        <taxon>Metazoa</taxon>
        <taxon>Spiralia</taxon>
        <taxon>Gnathifera</taxon>
        <taxon>Rotifera</taxon>
        <taxon>Eurotatoria</taxon>
        <taxon>Bdelloidea</taxon>
        <taxon>Philodinida</taxon>
        <taxon>Philodinidae</taxon>
        <taxon>Rotaria</taxon>
    </lineage>
</organism>
<evidence type="ECO:0000313" key="3">
    <source>
        <dbReference type="Proteomes" id="UP000663887"/>
    </source>
</evidence>
<dbReference type="InterPro" id="IPR011990">
    <property type="entry name" value="TPR-like_helical_dom_sf"/>
</dbReference>
<dbReference type="AlphaFoldDB" id="A0A816MSD6"/>
<dbReference type="Proteomes" id="UP000663842">
    <property type="component" value="Unassembled WGS sequence"/>
</dbReference>
<evidence type="ECO:0000313" key="2">
    <source>
        <dbReference type="EMBL" id="CAF4050061.1"/>
    </source>
</evidence>
<protein>
    <recommendedName>
        <fullName evidence="4">Tetratricopeptide repeat protein</fullName>
    </recommendedName>
</protein>
<proteinExistence type="predicted"/>
<evidence type="ECO:0008006" key="4">
    <source>
        <dbReference type="Google" id="ProtNLM"/>
    </source>
</evidence>
<name>A0A816MSD6_9BILA</name>